<evidence type="ECO:0000313" key="3">
    <source>
        <dbReference type="EMBL" id="PXY35345.1"/>
    </source>
</evidence>
<dbReference type="PANTHER" id="PTHR42760">
    <property type="entry name" value="SHORT-CHAIN DEHYDROGENASES/REDUCTASES FAMILY MEMBER"/>
    <property type="match status" value="1"/>
</dbReference>
<dbReference type="InterPro" id="IPR002347">
    <property type="entry name" value="SDR_fam"/>
</dbReference>
<reference evidence="3 4" key="1">
    <citation type="submission" date="2016-07" db="EMBL/GenBank/DDBJ databases">
        <title>Draft genome sequence of Prauserella sp. YIM 121212, isolated from alkaline soil.</title>
        <authorList>
            <person name="Ruckert C."/>
            <person name="Albersmeier A."/>
            <person name="Jiang C.-L."/>
            <person name="Jiang Y."/>
            <person name="Kalinowski J."/>
            <person name="Schneider O."/>
            <person name="Winkler A."/>
            <person name="Zotchev S.B."/>
        </authorList>
    </citation>
    <scope>NUCLEOTIDE SEQUENCE [LARGE SCALE GENOMIC DNA]</scope>
    <source>
        <strain evidence="3 4">YIM 121212</strain>
    </source>
</reference>
<keyword evidence="2" id="KW-0560">Oxidoreductase</keyword>
<dbReference type="InterPro" id="IPR036291">
    <property type="entry name" value="NAD(P)-bd_dom_sf"/>
</dbReference>
<dbReference type="Pfam" id="PF13561">
    <property type="entry name" value="adh_short_C2"/>
    <property type="match status" value="1"/>
</dbReference>
<dbReference type="InterPro" id="IPR020904">
    <property type="entry name" value="Sc_DH/Rdtase_CS"/>
</dbReference>
<proteinExistence type="inferred from homology"/>
<dbReference type="FunFam" id="3.40.50.720:FF:000084">
    <property type="entry name" value="Short-chain dehydrogenase reductase"/>
    <property type="match status" value="1"/>
</dbReference>
<dbReference type="PRINTS" id="PR00081">
    <property type="entry name" value="GDHRDH"/>
</dbReference>
<dbReference type="GO" id="GO:0016616">
    <property type="term" value="F:oxidoreductase activity, acting on the CH-OH group of donors, NAD or NADP as acceptor"/>
    <property type="evidence" value="ECO:0007669"/>
    <property type="project" value="TreeGrafter"/>
</dbReference>
<keyword evidence="4" id="KW-1185">Reference proteome</keyword>
<organism evidence="3 4">
    <name type="scientific">Prauserella flavalba</name>
    <dbReference type="NCBI Taxonomy" id="1477506"/>
    <lineage>
        <taxon>Bacteria</taxon>
        <taxon>Bacillati</taxon>
        <taxon>Actinomycetota</taxon>
        <taxon>Actinomycetes</taxon>
        <taxon>Pseudonocardiales</taxon>
        <taxon>Pseudonocardiaceae</taxon>
        <taxon>Prauserella</taxon>
    </lineage>
</organism>
<dbReference type="RefSeq" id="WP_110335339.1">
    <property type="nucleotide sequence ID" value="NZ_MASU01000005.1"/>
</dbReference>
<name>A0A318LYL0_9PSEU</name>
<comment type="caution">
    <text evidence="3">The sequence shown here is derived from an EMBL/GenBank/DDBJ whole genome shotgun (WGS) entry which is preliminary data.</text>
</comment>
<dbReference type="AlphaFoldDB" id="A0A318LYL0"/>
<dbReference type="PROSITE" id="PS00061">
    <property type="entry name" value="ADH_SHORT"/>
    <property type="match status" value="1"/>
</dbReference>
<evidence type="ECO:0000256" key="1">
    <source>
        <dbReference type="ARBA" id="ARBA00006484"/>
    </source>
</evidence>
<accession>A0A318LYL0</accession>
<gene>
    <name evidence="3" type="ORF">BA062_07285</name>
</gene>
<evidence type="ECO:0000256" key="2">
    <source>
        <dbReference type="ARBA" id="ARBA00023002"/>
    </source>
</evidence>
<dbReference type="CDD" id="cd05233">
    <property type="entry name" value="SDR_c"/>
    <property type="match status" value="1"/>
</dbReference>
<comment type="similarity">
    <text evidence="1">Belongs to the short-chain dehydrogenases/reductases (SDR) family.</text>
</comment>
<sequence>MEQRDLSQLDGRWIVVTGGSKGIGLGIAHELLRRGAHVGIVARNPDDLATARKELEAAAPAGAEVAAFRADTGDEADVARLEGELRDRVPALSGFVANAGTGGLTSFLDLDVAEWDRIMRVNLRGTFLVSQLAARLMIGSREADPDGDRSLLVVSSVRAHQFRPGTLPYSCTKAALNQFVRAVAVELAPHRIRVNAVAPGMTVTPLMLERTPNVEDIAAQRIPFGRAGQPSDVAQASAYLLSAAAGFVTGANLAVDGGEALI</sequence>
<dbReference type="Gene3D" id="3.40.50.720">
    <property type="entry name" value="NAD(P)-binding Rossmann-like Domain"/>
    <property type="match status" value="1"/>
</dbReference>
<dbReference type="SUPFAM" id="SSF51735">
    <property type="entry name" value="NAD(P)-binding Rossmann-fold domains"/>
    <property type="match status" value="1"/>
</dbReference>
<protein>
    <submittedName>
        <fullName evidence="3">Uncharacterized protein</fullName>
    </submittedName>
</protein>
<evidence type="ECO:0000313" key="4">
    <source>
        <dbReference type="Proteomes" id="UP000247892"/>
    </source>
</evidence>
<dbReference type="Proteomes" id="UP000247892">
    <property type="component" value="Unassembled WGS sequence"/>
</dbReference>
<dbReference type="OrthoDB" id="9803333at2"/>
<dbReference type="EMBL" id="MASU01000005">
    <property type="protein sequence ID" value="PXY35345.1"/>
    <property type="molecule type" value="Genomic_DNA"/>
</dbReference>